<name>A0A368JWE1_9HYPH</name>
<keyword evidence="2" id="KW-1185">Reference proteome</keyword>
<dbReference type="AlphaFoldDB" id="A0A368JWE1"/>
<dbReference type="PROSITE" id="PS51257">
    <property type="entry name" value="PROKAR_LIPOPROTEIN"/>
    <property type="match status" value="1"/>
</dbReference>
<dbReference type="RefSeq" id="WP_114442873.1">
    <property type="nucleotide sequence ID" value="NZ_QOZG01000032.1"/>
</dbReference>
<protein>
    <submittedName>
        <fullName evidence="1">Uncharacterized protein</fullName>
    </submittedName>
</protein>
<evidence type="ECO:0000313" key="1">
    <source>
        <dbReference type="EMBL" id="RCS21486.1"/>
    </source>
</evidence>
<sequence>MKKSCLAAFALIAVSGCTTHDYTAVCLTEKGPISEGATYQGKTCSKPELYNLVEKPNLVMW</sequence>
<dbReference type="EMBL" id="QOZG01000032">
    <property type="protein sequence ID" value="RCS21486.1"/>
    <property type="molecule type" value="Genomic_DNA"/>
</dbReference>
<accession>A0A368JWE1</accession>
<gene>
    <name evidence="1" type="ORF">DUT91_23720</name>
</gene>
<evidence type="ECO:0000313" key="2">
    <source>
        <dbReference type="Proteomes" id="UP000253420"/>
    </source>
</evidence>
<comment type="caution">
    <text evidence="1">The sequence shown here is derived from an EMBL/GenBank/DDBJ whole genome shotgun (WGS) entry which is preliminary data.</text>
</comment>
<proteinExistence type="predicted"/>
<organism evidence="1 2">
    <name type="scientific">Phyllobacterium salinisoli</name>
    <dbReference type="NCBI Taxonomy" id="1899321"/>
    <lineage>
        <taxon>Bacteria</taxon>
        <taxon>Pseudomonadati</taxon>
        <taxon>Pseudomonadota</taxon>
        <taxon>Alphaproteobacteria</taxon>
        <taxon>Hyphomicrobiales</taxon>
        <taxon>Phyllobacteriaceae</taxon>
        <taxon>Phyllobacterium</taxon>
    </lineage>
</organism>
<dbReference type="Proteomes" id="UP000253420">
    <property type="component" value="Unassembled WGS sequence"/>
</dbReference>
<reference evidence="1 2" key="1">
    <citation type="submission" date="2018-07" db="EMBL/GenBank/DDBJ databases">
        <title>The draft genome of Phyllobacterium salinisoli.</title>
        <authorList>
            <person name="Liu L."/>
            <person name="Li L."/>
            <person name="Zhang X."/>
            <person name="Liang L."/>
        </authorList>
    </citation>
    <scope>NUCLEOTIDE SEQUENCE [LARGE SCALE GENOMIC DNA]</scope>
    <source>
        <strain evidence="1 2">LLAN61</strain>
    </source>
</reference>